<proteinExistence type="predicted"/>
<protein>
    <submittedName>
        <fullName evidence="1">Uncharacterized protein</fullName>
    </submittedName>
</protein>
<evidence type="ECO:0000313" key="2">
    <source>
        <dbReference type="Proteomes" id="UP001162483"/>
    </source>
</evidence>
<dbReference type="Proteomes" id="UP001162483">
    <property type="component" value="Unassembled WGS sequence"/>
</dbReference>
<evidence type="ECO:0000313" key="1">
    <source>
        <dbReference type="EMBL" id="CAI9546979.1"/>
    </source>
</evidence>
<reference evidence="1" key="1">
    <citation type="submission" date="2023-05" db="EMBL/GenBank/DDBJ databases">
        <authorList>
            <person name="Stuckert A."/>
        </authorList>
    </citation>
    <scope>NUCLEOTIDE SEQUENCE</scope>
</reference>
<comment type="caution">
    <text evidence="1">The sequence shown here is derived from an EMBL/GenBank/DDBJ whole genome shotgun (WGS) entry which is preliminary data.</text>
</comment>
<organism evidence="1 2">
    <name type="scientific">Staurois parvus</name>
    <dbReference type="NCBI Taxonomy" id="386267"/>
    <lineage>
        <taxon>Eukaryota</taxon>
        <taxon>Metazoa</taxon>
        <taxon>Chordata</taxon>
        <taxon>Craniata</taxon>
        <taxon>Vertebrata</taxon>
        <taxon>Euteleostomi</taxon>
        <taxon>Amphibia</taxon>
        <taxon>Batrachia</taxon>
        <taxon>Anura</taxon>
        <taxon>Neobatrachia</taxon>
        <taxon>Ranoidea</taxon>
        <taxon>Ranidae</taxon>
        <taxon>Staurois</taxon>
    </lineage>
</organism>
<dbReference type="EMBL" id="CATNWA010004063">
    <property type="protein sequence ID" value="CAI9546979.1"/>
    <property type="molecule type" value="Genomic_DNA"/>
</dbReference>
<name>A0ABN9BHB6_9NEOB</name>
<keyword evidence="2" id="KW-1185">Reference proteome</keyword>
<gene>
    <name evidence="1" type="ORF">SPARVUS_LOCUS2907600</name>
</gene>
<sequence>HCWALTGGTDWHNRWTLTGCTDWQHCWAALVGGTGGRHWWVGTGGWHWWVGTGGWHCWAQVGGTAGHRCVTLQSGTGGCTAGHRWMHCWAQVGGTCGCHCWAPIIRALIISALMIGADPRSDNCRFSAVLSSRSDSVRKVQPRTGTC</sequence>
<accession>A0ABN9BHB6</accession>
<feature type="non-terminal residue" evidence="1">
    <location>
        <position position="1"/>
    </location>
</feature>
<feature type="non-terminal residue" evidence="1">
    <location>
        <position position="147"/>
    </location>
</feature>